<reference evidence="9" key="1">
    <citation type="submission" date="2015-11" db="EMBL/GenBank/DDBJ databases">
        <authorList>
            <consortium name="International Coturnix japonica Genome Analysis Consortium"/>
            <person name="Warren W."/>
            <person name="Burt D.W."/>
            <person name="Antin P.B."/>
            <person name="Lanford R."/>
            <person name="Gros J."/>
            <person name="Wilson R.K."/>
        </authorList>
    </citation>
    <scope>NUCLEOTIDE SEQUENCE [LARGE SCALE GENOMIC DNA]</scope>
</reference>
<dbReference type="GO" id="GO:0051603">
    <property type="term" value="P:proteolysis involved in protein catabolic process"/>
    <property type="evidence" value="ECO:0007669"/>
    <property type="project" value="Ensembl"/>
</dbReference>
<dbReference type="InterPro" id="IPR009003">
    <property type="entry name" value="Peptidase_S1_PA"/>
</dbReference>
<dbReference type="InterPro" id="IPR043504">
    <property type="entry name" value="Peptidase_S1_PA_chymotrypsin"/>
</dbReference>
<evidence type="ECO:0000256" key="1">
    <source>
        <dbReference type="ARBA" id="ARBA00022670"/>
    </source>
</evidence>
<feature type="chain" id="PRO_5034934709" evidence="7">
    <location>
        <begin position="24"/>
        <end position="258"/>
    </location>
</feature>
<dbReference type="PROSITE" id="PS00134">
    <property type="entry name" value="TRYPSIN_HIS"/>
    <property type="match status" value="1"/>
</dbReference>
<gene>
    <name evidence="9" type="primary">GZMA</name>
</gene>
<dbReference type="Ensembl" id="ENSCJPT00005001720.1">
    <property type="protein sequence ID" value="ENSCJPP00005000983.1"/>
    <property type="gene ID" value="ENSCJPG00005001073.1"/>
</dbReference>
<proteinExistence type="predicted"/>
<dbReference type="SUPFAM" id="SSF50494">
    <property type="entry name" value="Trypsin-like serine proteases"/>
    <property type="match status" value="1"/>
</dbReference>
<dbReference type="PRINTS" id="PR00722">
    <property type="entry name" value="CHYMOTRYPSIN"/>
</dbReference>
<keyword evidence="5" id="KW-1015">Disulfide bond</keyword>
<dbReference type="GO" id="GO:0051604">
    <property type="term" value="P:protein maturation"/>
    <property type="evidence" value="ECO:0007669"/>
    <property type="project" value="Ensembl"/>
</dbReference>
<evidence type="ECO:0000259" key="8">
    <source>
        <dbReference type="PROSITE" id="PS50240"/>
    </source>
</evidence>
<evidence type="ECO:0000256" key="7">
    <source>
        <dbReference type="SAM" id="SignalP"/>
    </source>
</evidence>
<feature type="domain" description="Peptidase S1" evidence="8">
    <location>
        <begin position="26"/>
        <end position="251"/>
    </location>
</feature>
<evidence type="ECO:0000256" key="2">
    <source>
        <dbReference type="ARBA" id="ARBA00022729"/>
    </source>
</evidence>
<dbReference type="PANTHER" id="PTHR24271:SF69">
    <property type="entry name" value="GRANZYME A"/>
    <property type="match status" value="1"/>
</dbReference>
<dbReference type="InterPro" id="IPR001254">
    <property type="entry name" value="Trypsin_dom"/>
</dbReference>
<dbReference type="GO" id="GO:0043065">
    <property type="term" value="P:positive regulation of apoptotic process"/>
    <property type="evidence" value="ECO:0007669"/>
    <property type="project" value="Ensembl"/>
</dbReference>
<dbReference type="CDD" id="cd00190">
    <property type="entry name" value="Tryp_SPc"/>
    <property type="match status" value="1"/>
</dbReference>
<dbReference type="Gene3D" id="2.40.10.10">
    <property type="entry name" value="Trypsin-like serine proteases"/>
    <property type="match status" value="2"/>
</dbReference>
<keyword evidence="2 7" id="KW-0732">Signal</keyword>
<dbReference type="GO" id="GO:0140507">
    <property type="term" value="P:granzyme-mediated programmed cell death signaling pathway"/>
    <property type="evidence" value="ECO:0007669"/>
    <property type="project" value="Ensembl"/>
</dbReference>
<dbReference type="GO" id="GO:0042803">
    <property type="term" value="F:protein homodimerization activity"/>
    <property type="evidence" value="ECO:0007669"/>
    <property type="project" value="Ensembl"/>
</dbReference>
<keyword evidence="3 6" id="KW-0378">Hydrolase</keyword>
<dbReference type="OrthoDB" id="6755574at2759"/>
<sequence length="258" mass="27954">MGVFFTLSTSAAIILLILPGELCVDIIGGHEVAPHSRPFMAILDGKDFCGGALIKPDWVLTAAHCCLRGGSVTLGAHSRTKREKEKQVIKIAKEIPYPAYSFQTKEHDIMLLKLEKRAKINRAVKVIPLPTSGNDVKPGTTCSVAGWGLTVNNRKELSDTLREVNITVINRKTCNDKKHYNNQITNNMVCAGSKQGGKDSCQGDSGGPLICNNVLKGITAFGKDKCGTLNGPGIYTLITKQHLQWIWKTIGGDLQTGI</sequence>
<dbReference type="FunFam" id="2.40.10.10:FF:000120">
    <property type="entry name" value="Putative serine protease"/>
    <property type="match status" value="1"/>
</dbReference>
<dbReference type="InterPro" id="IPR001314">
    <property type="entry name" value="Peptidase_S1A"/>
</dbReference>
<dbReference type="Proteomes" id="UP000694412">
    <property type="component" value="Chromosome Z"/>
</dbReference>
<dbReference type="InterPro" id="IPR033116">
    <property type="entry name" value="TRYPSIN_SER"/>
</dbReference>
<keyword evidence="1 6" id="KW-0645">Protease</keyword>
<reference evidence="9" key="3">
    <citation type="submission" date="2025-09" db="UniProtKB">
        <authorList>
            <consortium name="Ensembl"/>
        </authorList>
    </citation>
    <scope>IDENTIFICATION</scope>
</reference>
<dbReference type="GO" id="GO:1902483">
    <property type="term" value="P:cytotoxic T cell pyroptotic cell death"/>
    <property type="evidence" value="ECO:0007669"/>
    <property type="project" value="Ensembl"/>
</dbReference>
<dbReference type="InterPro" id="IPR018114">
    <property type="entry name" value="TRYPSIN_HIS"/>
</dbReference>
<dbReference type="GO" id="GO:0009617">
    <property type="term" value="P:response to bacterium"/>
    <property type="evidence" value="ECO:0007669"/>
    <property type="project" value="Ensembl"/>
</dbReference>
<keyword evidence="10" id="KW-1185">Reference proteome</keyword>
<name>A0A8C2SQ15_COTJA</name>
<dbReference type="GeneTree" id="ENSGT00940000159928"/>
<organism evidence="9 10">
    <name type="scientific">Coturnix japonica</name>
    <name type="common">Japanese quail</name>
    <name type="synonym">Coturnix coturnix japonica</name>
    <dbReference type="NCBI Taxonomy" id="93934"/>
    <lineage>
        <taxon>Eukaryota</taxon>
        <taxon>Metazoa</taxon>
        <taxon>Chordata</taxon>
        <taxon>Craniata</taxon>
        <taxon>Vertebrata</taxon>
        <taxon>Euteleostomi</taxon>
        <taxon>Archelosauria</taxon>
        <taxon>Archosauria</taxon>
        <taxon>Dinosauria</taxon>
        <taxon>Saurischia</taxon>
        <taxon>Theropoda</taxon>
        <taxon>Coelurosauria</taxon>
        <taxon>Aves</taxon>
        <taxon>Neognathae</taxon>
        <taxon>Galloanserae</taxon>
        <taxon>Galliformes</taxon>
        <taxon>Phasianidae</taxon>
        <taxon>Perdicinae</taxon>
        <taxon>Coturnix</taxon>
    </lineage>
</organism>
<dbReference type="PROSITE" id="PS00135">
    <property type="entry name" value="TRYPSIN_SER"/>
    <property type="match status" value="1"/>
</dbReference>
<dbReference type="PANTHER" id="PTHR24271">
    <property type="entry name" value="KALLIKREIN-RELATED"/>
    <property type="match status" value="1"/>
</dbReference>
<feature type="signal peptide" evidence="7">
    <location>
        <begin position="1"/>
        <end position="23"/>
    </location>
</feature>
<evidence type="ECO:0000256" key="3">
    <source>
        <dbReference type="ARBA" id="ARBA00022801"/>
    </source>
</evidence>
<evidence type="ECO:0000256" key="6">
    <source>
        <dbReference type="RuleBase" id="RU363034"/>
    </source>
</evidence>
<dbReference type="PROSITE" id="PS50240">
    <property type="entry name" value="TRYPSIN_DOM"/>
    <property type="match status" value="1"/>
</dbReference>
<evidence type="ECO:0000256" key="5">
    <source>
        <dbReference type="ARBA" id="ARBA00023157"/>
    </source>
</evidence>
<keyword evidence="4 6" id="KW-0720">Serine protease</keyword>
<dbReference type="SMART" id="SM00020">
    <property type="entry name" value="Tryp_SPc"/>
    <property type="match status" value="1"/>
</dbReference>
<dbReference type="GO" id="GO:0004252">
    <property type="term" value="F:serine-type endopeptidase activity"/>
    <property type="evidence" value="ECO:0007669"/>
    <property type="project" value="Ensembl"/>
</dbReference>
<dbReference type="Pfam" id="PF00089">
    <property type="entry name" value="Trypsin"/>
    <property type="match status" value="1"/>
</dbReference>
<evidence type="ECO:0000256" key="4">
    <source>
        <dbReference type="ARBA" id="ARBA00022825"/>
    </source>
</evidence>
<protein>
    <submittedName>
        <fullName evidence="9">Granzyme A</fullName>
    </submittedName>
</protein>
<dbReference type="AlphaFoldDB" id="A0A8C2SQ15"/>
<dbReference type="GO" id="GO:0044194">
    <property type="term" value="C:cytolytic granule"/>
    <property type="evidence" value="ECO:0007669"/>
    <property type="project" value="Ensembl"/>
</dbReference>
<evidence type="ECO:0000313" key="9">
    <source>
        <dbReference type="Ensembl" id="ENSCJPP00005000983.1"/>
    </source>
</evidence>
<accession>A0A8C2SQ15</accession>
<evidence type="ECO:0000313" key="10">
    <source>
        <dbReference type="Proteomes" id="UP000694412"/>
    </source>
</evidence>
<dbReference type="GO" id="GO:0005615">
    <property type="term" value="C:extracellular space"/>
    <property type="evidence" value="ECO:0007669"/>
    <property type="project" value="Ensembl"/>
</dbReference>
<dbReference type="GO" id="GO:0005634">
    <property type="term" value="C:nucleus"/>
    <property type="evidence" value="ECO:0007669"/>
    <property type="project" value="Ensembl"/>
</dbReference>
<dbReference type="KEGG" id="cjo:107306002"/>
<reference evidence="9" key="2">
    <citation type="submission" date="2025-08" db="UniProtKB">
        <authorList>
            <consortium name="Ensembl"/>
        </authorList>
    </citation>
    <scope>IDENTIFICATION</scope>
</reference>